<name>A0A7S0FPY8_9STRA</name>
<protein>
    <submittedName>
        <fullName evidence="1">Uncharacterized protein</fullName>
    </submittedName>
</protein>
<accession>A0A7S0FPY8</accession>
<dbReference type="EMBL" id="HBEJ01012400">
    <property type="protein sequence ID" value="CAD8373044.1"/>
    <property type="molecule type" value="Transcribed_RNA"/>
</dbReference>
<sequence length="193" mass="22438">MSPLCNNNDVDAHADDVLFTSILDKNLSEFARSDAMKSSRSLSLQKALAESEPKRSCNRRRRRVSFGSVQTREYSRTIGDNPACRDGPPLGLGWEYSDDTCEEISVDAHQLKRVWRQSIEGQYLFPMSVTERRNLLKWEWSVPKEEMKAAEKEASRIRLQRRETNTMNPIVQKARVIRKRLLSTIQPRRQEEQ</sequence>
<reference evidence="1" key="1">
    <citation type="submission" date="2021-01" db="EMBL/GenBank/DDBJ databases">
        <authorList>
            <person name="Corre E."/>
            <person name="Pelletier E."/>
            <person name="Niang G."/>
            <person name="Scheremetjew M."/>
            <person name="Finn R."/>
            <person name="Kale V."/>
            <person name="Holt S."/>
            <person name="Cochrane G."/>
            <person name="Meng A."/>
            <person name="Brown T."/>
            <person name="Cohen L."/>
        </authorList>
    </citation>
    <scope>NUCLEOTIDE SEQUENCE</scope>
    <source>
        <strain evidence="1">CCMP3303</strain>
    </source>
</reference>
<proteinExistence type="predicted"/>
<gene>
    <name evidence="1" type="ORF">MPOL1434_LOCUS7259</name>
</gene>
<dbReference type="AlphaFoldDB" id="A0A7S0FPY8"/>
<evidence type="ECO:0000313" key="1">
    <source>
        <dbReference type="EMBL" id="CAD8373044.1"/>
    </source>
</evidence>
<organism evidence="1">
    <name type="scientific">Minutocellus polymorphus</name>
    <dbReference type="NCBI Taxonomy" id="265543"/>
    <lineage>
        <taxon>Eukaryota</taxon>
        <taxon>Sar</taxon>
        <taxon>Stramenopiles</taxon>
        <taxon>Ochrophyta</taxon>
        <taxon>Bacillariophyta</taxon>
        <taxon>Mediophyceae</taxon>
        <taxon>Cymatosirophycidae</taxon>
        <taxon>Cymatosirales</taxon>
        <taxon>Cymatosiraceae</taxon>
        <taxon>Minutocellus</taxon>
    </lineage>
</organism>